<dbReference type="PANTHER" id="PTHR12304">
    <property type="entry name" value="INOSINE-URIDINE PREFERRING NUCLEOSIDE HYDROLASE"/>
    <property type="match status" value="1"/>
</dbReference>
<evidence type="ECO:0000256" key="1">
    <source>
        <dbReference type="ARBA" id="ARBA00022801"/>
    </source>
</evidence>
<dbReference type="GO" id="GO:0005829">
    <property type="term" value="C:cytosol"/>
    <property type="evidence" value="ECO:0007669"/>
    <property type="project" value="TreeGrafter"/>
</dbReference>
<dbReference type="InterPro" id="IPR036452">
    <property type="entry name" value="Ribo_hydro-like"/>
</dbReference>
<gene>
    <name evidence="5" type="ORF">NCTC12282_05535</name>
</gene>
<keyword evidence="3" id="KW-0812">Transmembrane</keyword>
<evidence type="ECO:0000256" key="3">
    <source>
        <dbReference type="SAM" id="Phobius"/>
    </source>
</evidence>
<name>A0A484ZX20_9GAMM</name>
<keyword evidence="3" id="KW-1133">Transmembrane helix</keyword>
<keyword evidence="1 5" id="KW-0378">Hydrolase</keyword>
<dbReference type="GO" id="GO:0006152">
    <property type="term" value="P:purine nucleoside catabolic process"/>
    <property type="evidence" value="ECO:0007669"/>
    <property type="project" value="TreeGrafter"/>
</dbReference>
<sequence>MKPRWPAHAIGELICNNPGEITLVAIGPLTNIAHAIQLYPDLAKSVAEIAIMAAYLTLTAILKILILASILKQLMWF</sequence>
<proteinExistence type="predicted"/>
<feature type="transmembrane region" description="Helical" evidence="3">
    <location>
        <begin position="49"/>
        <end position="71"/>
    </location>
</feature>
<protein>
    <submittedName>
        <fullName evidence="5">Ribonucleoside hydrolase RihC</fullName>
    </submittedName>
</protein>
<dbReference type="InterPro" id="IPR001910">
    <property type="entry name" value="Inosine/uridine_hydrolase_dom"/>
</dbReference>
<dbReference type="AlphaFoldDB" id="A0A484ZX20"/>
<dbReference type="GO" id="GO:0008477">
    <property type="term" value="F:purine nucleosidase activity"/>
    <property type="evidence" value="ECO:0007669"/>
    <property type="project" value="TreeGrafter"/>
</dbReference>
<evidence type="ECO:0000256" key="2">
    <source>
        <dbReference type="ARBA" id="ARBA00023295"/>
    </source>
</evidence>
<evidence type="ECO:0000313" key="6">
    <source>
        <dbReference type="Proteomes" id="UP000373449"/>
    </source>
</evidence>
<dbReference type="EMBL" id="CAADJA010000002">
    <property type="protein sequence ID" value="VFS51883.1"/>
    <property type="molecule type" value="Genomic_DNA"/>
</dbReference>
<dbReference type="InterPro" id="IPR023186">
    <property type="entry name" value="IUNH"/>
</dbReference>
<evidence type="ECO:0000259" key="4">
    <source>
        <dbReference type="Pfam" id="PF01156"/>
    </source>
</evidence>
<dbReference type="Gene3D" id="3.90.245.10">
    <property type="entry name" value="Ribonucleoside hydrolase-like"/>
    <property type="match status" value="1"/>
</dbReference>
<accession>A0A484ZX20</accession>
<feature type="domain" description="Inosine/uridine-preferring nucleoside hydrolase" evidence="4">
    <location>
        <begin position="8"/>
        <end position="56"/>
    </location>
</feature>
<organism evidence="5 6">
    <name type="scientific">Budvicia aquatica</name>
    <dbReference type="NCBI Taxonomy" id="82979"/>
    <lineage>
        <taxon>Bacteria</taxon>
        <taxon>Pseudomonadati</taxon>
        <taxon>Pseudomonadota</taxon>
        <taxon>Gammaproteobacteria</taxon>
        <taxon>Enterobacterales</taxon>
        <taxon>Budviciaceae</taxon>
        <taxon>Budvicia</taxon>
    </lineage>
</organism>
<dbReference type="SUPFAM" id="SSF53590">
    <property type="entry name" value="Nucleoside hydrolase"/>
    <property type="match status" value="1"/>
</dbReference>
<dbReference type="Pfam" id="PF01156">
    <property type="entry name" value="IU_nuc_hydro"/>
    <property type="match status" value="1"/>
</dbReference>
<keyword evidence="2" id="KW-0326">Glycosidase</keyword>
<evidence type="ECO:0000313" key="5">
    <source>
        <dbReference type="EMBL" id="VFS51883.1"/>
    </source>
</evidence>
<reference evidence="5 6" key="1">
    <citation type="submission" date="2019-03" db="EMBL/GenBank/DDBJ databases">
        <authorList>
            <consortium name="Pathogen Informatics"/>
        </authorList>
    </citation>
    <scope>NUCLEOTIDE SEQUENCE [LARGE SCALE GENOMIC DNA]</scope>
    <source>
        <strain evidence="5 6">NCTC12282</strain>
    </source>
</reference>
<keyword evidence="3" id="KW-0472">Membrane</keyword>
<dbReference type="Proteomes" id="UP000373449">
    <property type="component" value="Unassembled WGS sequence"/>
</dbReference>
<dbReference type="PANTHER" id="PTHR12304:SF4">
    <property type="entry name" value="URIDINE NUCLEOSIDASE"/>
    <property type="match status" value="1"/>
</dbReference>